<dbReference type="GO" id="GO:0016788">
    <property type="term" value="F:hydrolase activity, acting on ester bonds"/>
    <property type="evidence" value="ECO:0007669"/>
    <property type="project" value="UniProtKB-ARBA"/>
</dbReference>
<keyword evidence="1" id="KW-0732">Signal</keyword>
<proteinExistence type="predicted"/>
<organism evidence="2 3">
    <name type="scientific">Pseudorhizobium pelagicum</name>
    <dbReference type="NCBI Taxonomy" id="1509405"/>
    <lineage>
        <taxon>Bacteria</taxon>
        <taxon>Pseudomonadati</taxon>
        <taxon>Pseudomonadota</taxon>
        <taxon>Alphaproteobacteria</taxon>
        <taxon>Hyphomicrobiales</taxon>
        <taxon>Rhizobiaceae</taxon>
        <taxon>Rhizobium/Agrobacterium group</taxon>
        <taxon>Pseudorhizobium</taxon>
    </lineage>
</organism>
<protein>
    <submittedName>
        <fullName evidence="2">Uncharacterized protein</fullName>
    </submittedName>
</protein>
<accession>A0A922NZ95</accession>
<feature type="chain" id="PRO_5036950211" evidence="1">
    <location>
        <begin position="36"/>
        <end position="378"/>
    </location>
</feature>
<dbReference type="Gene3D" id="3.40.50.1110">
    <property type="entry name" value="SGNH hydrolase"/>
    <property type="match status" value="1"/>
</dbReference>
<dbReference type="OrthoDB" id="8883291at2"/>
<evidence type="ECO:0000256" key="1">
    <source>
        <dbReference type="SAM" id="SignalP"/>
    </source>
</evidence>
<gene>
    <name evidence="2" type="ORF">GV68_06165</name>
</gene>
<evidence type="ECO:0000313" key="3">
    <source>
        <dbReference type="Proteomes" id="UP000052167"/>
    </source>
</evidence>
<keyword evidence="3" id="KW-1185">Reference proteome</keyword>
<feature type="signal peptide" evidence="1">
    <location>
        <begin position="1"/>
        <end position="35"/>
    </location>
</feature>
<sequence>MITARNSGNCGSQWLCRLIAALGLLAAVTSSPAVGQTGNGQAAPRREAAQVFFSGHSLIDNPLPDWVELIATSLGKRISWEQQMILGSPLRLRTRGEGPTGWKGYRYGKNRDGEGMDVIDELGQGRSAGTGRPYDTLVVAENHGLLGSIIWENGIGYLRHFHDRLTAANPSGRTLYVHAWLGIDRQDPGRFVAREMEISRIWECAAEKANLSLEAENRPAGLSVIPAGSALATLVQQGLSGQVANLSGSPVQVVDAIFRDDVHLTDPGIYFLAAVHYAAIYGQSPQGAEAPESVAPDLAAELQALAWQVVQGFQQSRRPQMAECRRILIDSVCESYWSYTQSFEEIGRCKGYFSRTDPQREGNPFIWPDSQWTALPFP</sequence>
<dbReference type="AlphaFoldDB" id="A0A922NZ95"/>
<dbReference type="Proteomes" id="UP000052167">
    <property type="component" value="Unassembled WGS sequence"/>
</dbReference>
<reference evidence="2 3" key="1">
    <citation type="submission" date="2014-06" db="EMBL/GenBank/DDBJ databases">
        <title>Rhizobium pelagicum/R2-400B4.</title>
        <authorList>
            <person name="Kimes N.E."/>
            <person name="Lopez-Perez M."/>
        </authorList>
    </citation>
    <scope>NUCLEOTIDE SEQUENCE [LARGE SCALE GENOMIC DNA]</scope>
    <source>
        <strain evidence="2 3">R2-400B4</strain>
    </source>
</reference>
<dbReference type="InterPro" id="IPR036514">
    <property type="entry name" value="SGNH_hydro_sf"/>
</dbReference>
<comment type="caution">
    <text evidence="2">The sequence shown here is derived from an EMBL/GenBank/DDBJ whole genome shotgun (WGS) entry which is preliminary data.</text>
</comment>
<dbReference type="EMBL" id="JOKJ01000015">
    <property type="protein sequence ID" value="KEQ06641.1"/>
    <property type="molecule type" value="Genomic_DNA"/>
</dbReference>
<evidence type="ECO:0000313" key="2">
    <source>
        <dbReference type="EMBL" id="KEQ06641.1"/>
    </source>
</evidence>
<name>A0A922NZ95_9HYPH</name>